<evidence type="ECO:0000313" key="10">
    <source>
        <dbReference type="Proteomes" id="UP000444960"/>
    </source>
</evidence>
<dbReference type="SMART" id="SM00220">
    <property type="entry name" value="S_TKc"/>
    <property type="match status" value="1"/>
</dbReference>
<keyword evidence="10" id="KW-1185">Reference proteome</keyword>
<dbReference type="InterPro" id="IPR011009">
    <property type="entry name" value="Kinase-like_dom_sf"/>
</dbReference>
<reference evidence="10" key="1">
    <citation type="submission" date="2019-06" db="EMBL/GenBank/DDBJ databases">
        <title>Gordonia isolated from sludge of a wastewater treatment plant.</title>
        <authorList>
            <person name="Tamura T."/>
            <person name="Aoyama K."/>
            <person name="Kang Y."/>
            <person name="Saito S."/>
            <person name="Akiyama N."/>
            <person name="Yazawa K."/>
            <person name="Gonoi T."/>
            <person name="Mikami Y."/>
        </authorList>
    </citation>
    <scope>NUCLEOTIDE SEQUENCE [LARGE SCALE GENOMIC DNA]</scope>
    <source>
        <strain evidence="10">NBRC 107696</strain>
    </source>
</reference>
<keyword evidence="3" id="KW-0808">Transferase</keyword>
<dbReference type="Gene3D" id="1.10.510.10">
    <property type="entry name" value="Transferase(Phosphotransferase) domain 1"/>
    <property type="match status" value="1"/>
</dbReference>
<evidence type="ECO:0000256" key="6">
    <source>
        <dbReference type="ARBA" id="ARBA00022840"/>
    </source>
</evidence>
<dbReference type="GO" id="GO:0004674">
    <property type="term" value="F:protein serine/threonine kinase activity"/>
    <property type="evidence" value="ECO:0007669"/>
    <property type="project" value="UniProtKB-KW"/>
</dbReference>
<evidence type="ECO:0000313" key="9">
    <source>
        <dbReference type="EMBL" id="GEE01904.1"/>
    </source>
</evidence>
<comment type="caution">
    <text evidence="9">The sequence shown here is derived from an EMBL/GenBank/DDBJ whole genome shotgun (WGS) entry which is preliminary data.</text>
</comment>
<organism evidence="9 10">
    <name type="scientific">Gordonia spumicola</name>
    <dbReference type="NCBI Taxonomy" id="589161"/>
    <lineage>
        <taxon>Bacteria</taxon>
        <taxon>Bacillati</taxon>
        <taxon>Actinomycetota</taxon>
        <taxon>Actinomycetes</taxon>
        <taxon>Mycobacteriales</taxon>
        <taxon>Gordoniaceae</taxon>
        <taxon>Gordonia</taxon>
    </lineage>
</organism>
<keyword evidence="7" id="KW-1133">Transmembrane helix</keyword>
<accession>A0A7I9V9I4</accession>
<dbReference type="Proteomes" id="UP000444960">
    <property type="component" value="Unassembled WGS sequence"/>
</dbReference>
<keyword evidence="7" id="KW-0812">Transmembrane</keyword>
<protein>
    <recommendedName>
        <fullName evidence="1">non-specific serine/threonine protein kinase</fullName>
        <ecNumber evidence="1">2.7.11.1</ecNumber>
    </recommendedName>
</protein>
<evidence type="ECO:0000256" key="3">
    <source>
        <dbReference type="ARBA" id="ARBA00022679"/>
    </source>
</evidence>
<dbReference type="AlphaFoldDB" id="A0A7I9V9I4"/>
<dbReference type="EMBL" id="BJOV01000005">
    <property type="protein sequence ID" value="GEE01904.1"/>
    <property type="molecule type" value="Genomic_DNA"/>
</dbReference>
<dbReference type="PANTHER" id="PTHR43289">
    <property type="entry name" value="MITOGEN-ACTIVATED PROTEIN KINASE KINASE KINASE 20-RELATED"/>
    <property type="match status" value="1"/>
</dbReference>
<feature type="transmembrane region" description="Helical" evidence="7">
    <location>
        <begin position="235"/>
        <end position="258"/>
    </location>
</feature>
<keyword evidence="2" id="KW-0723">Serine/threonine-protein kinase</keyword>
<dbReference type="GO" id="GO:0005524">
    <property type="term" value="F:ATP binding"/>
    <property type="evidence" value="ECO:0007669"/>
    <property type="project" value="UniProtKB-KW"/>
</dbReference>
<keyword evidence="7" id="KW-0472">Membrane</keyword>
<keyword evidence="5" id="KW-0418">Kinase</keyword>
<dbReference type="RefSeq" id="WP_267130326.1">
    <property type="nucleotide sequence ID" value="NZ_BJOV01000005.1"/>
</dbReference>
<feature type="domain" description="Protein kinase" evidence="8">
    <location>
        <begin position="1"/>
        <end position="217"/>
    </location>
</feature>
<evidence type="ECO:0000259" key="8">
    <source>
        <dbReference type="PROSITE" id="PS50011"/>
    </source>
</evidence>
<evidence type="ECO:0000256" key="1">
    <source>
        <dbReference type="ARBA" id="ARBA00012513"/>
    </source>
</evidence>
<dbReference type="EC" id="2.7.11.1" evidence="1"/>
<evidence type="ECO:0000256" key="4">
    <source>
        <dbReference type="ARBA" id="ARBA00022741"/>
    </source>
</evidence>
<dbReference type="SUPFAM" id="SSF56112">
    <property type="entry name" value="Protein kinase-like (PK-like)"/>
    <property type="match status" value="1"/>
</dbReference>
<dbReference type="InterPro" id="IPR008271">
    <property type="entry name" value="Ser/Thr_kinase_AS"/>
</dbReference>
<sequence length="388" mass="40253">MSHPNIVTLFDRGEVDDQLWITMEYVDGTDAGALVSDGPLECDLALDLVGGAGAALDYAWRKQGITHRDVKPTNILVGVDEGRVESVKLADFGIAKAVGEATSLTSTGMTVGTMQYVSPEAIEGRDLDNRADVYSLGCTAFHLLTGRPPFDGGSLTALLSAHLTQAPPSVGSVAPHLPAGLDAVFAMALAKDPVNRFGSCGEFVSALRGVVAGPPFAHTVAAVPVVAEPKRFTRVLAITAAVLAVLLVAGIGAGVYLLRDDDKAAPVAVSTSTATVVPTVTITSTPTETTVTPVETYTPEETVDLTTAAPEPYEGMPCNYSEFGQENASGTLYCSAMDGAWRDKTHQSRPAVEQGSACSEPGARARVAGTDGLATCSADSSGGYSWQF</sequence>
<evidence type="ECO:0000256" key="5">
    <source>
        <dbReference type="ARBA" id="ARBA00022777"/>
    </source>
</evidence>
<dbReference type="InterPro" id="IPR000719">
    <property type="entry name" value="Prot_kinase_dom"/>
</dbReference>
<name>A0A7I9V9I4_9ACTN</name>
<keyword evidence="4" id="KW-0547">Nucleotide-binding</keyword>
<evidence type="ECO:0000256" key="7">
    <source>
        <dbReference type="SAM" id="Phobius"/>
    </source>
</evidence>
<evidence type="ECO:0000256" key="2">
    <source>
        <dbReference type="ARBA" id="ARBA00022527"/>
    </source>
</evidence>
<dbReference type="PANTHER" id="PTHR43289:SF6">
    <property type="entry name" value="SERINE_THREONINE-PROTEIN KINASE NEKL-3"/>
    <property type="match status" value="1"/>
</dbReference>
<proteinExistence type="predicted"/>
<dbReference type="PROSITE" id="PS50011">
    <property type="entry name" value="PROTEIN_KINASE_DOM"/>
    <property type="match status" value="1"/>
</dbReference>
<dbReference type="PROSITE" id="PS00108">
    <property type="entry name" value="PROTEIN_KINASE_ST"/>
    <property type="match status" value="1"/>
</dbReference>
<dbReference type="CDD" id="cd14014">
    <property type="entry name" value="STKc_PknB_like"/>
    <property type="match status" value="1"/>
</dbReference>
<gene>
    <name evidence="9" type="ORF">nbrc107696_23500</name>
</gene>
<dbReference type="Pfam" id="PF00069">
    <property type="entry name" value="Pkinase"/>
    <property type="match status" value="1"/>
</dbReference>
<keyword evidence="6" id="KW-0067">ATP-binding</keyword>